<dbReference type="InterPro" id="IPR052709">
    <property type="entry name" value="Transposase-MT_Hybrid"/>
</dbReference>
<dbReference type="GO" id="GO:0003697">
    <property type="term" value="F:single-stranded DNA binding"/>
    <property type="evidence" value="ECO:0007669"/>
    <property type="project" value="TreeGrafter"/>
</dbReference>
<dbReference type="STRING" id="151549.A0A4C1ZTP2"/>
<dbReference type="Pfam" id="PF17906">
    <property type="entry name" value="HTH_48"/>
    <property type="match status" value="1"/>
</dbReference>
<dbReference type="GO" id="GO:0005634">
    <property type="term" value="C:nucleus"/>
    <property type="evidence" value="ECO:0007669"/>
    <property type="project" value="TreeGrafter"/>
</dbReference>
<reference evidence="2 3" key="1">
    <citation type="journal article" date="2019" name="Commun. Biol.">
        <title>The bagworm genome reveals a unique fibroin gene that provides high tensile strength.</title>
        <authorList>
            <person name="Kono N."/>
            <person name="Nakamura H."/>
            <person name="Ohtoshi R."/>
            <person name="Tomita M."/>
            <person name="Numata K."/>
            <person name="Arakawa K."/>
        </authorList>
    </citation>
    <scope>NUCLEOTIDE SEQUENCE [LARGE SCALE GENOMIC DNA]</scope>
</reference>
<dbReference type="PANTHER" id="PTHR46060">
    <property type="entry name" value="MARINER MOS1 TRANSPOSASE-LIKE PROTEIN"/>
    <property type="match status" value="1"/>
</dbReference>
<evidence type="ECO:0000259" key="1">
    <source>
        <dbReference type="Pfam" id="PF17906"/>
    </source>
</evidence>
<gene>
    <name evidence="2" type="ORF">EVAR_80994_1</name>
</gene>
<proteinExistence type="predicted"/>
<dbReference type="GO" id="GO:0000793">
    <property type="term" value="C:condensed chromosome"/>
    <property type="evidence" value="ECO:0007669"/>
    <property type="project" value="TreeGrafter"/>
</dbReference>
<dbReference type="GO" id="GO:0015074">
    <property type="term" value="P:DNA integration"/>
    <property type="evidence" value="ECO:0007669"/>
    <property type="project" value="TreeGrafter"/>
</dbReference>
<dbReference type="GO" id="GO:0003690">
    <property type="term" value="F:double-stranded DNA binding"/>
    <property type="evidence" value="ECO:0007669"/>
    <property type="project" value="TreeGrafter"/>
</dbReference>
<dbReference type="Gene3D" id="1.10.10.10">
    <property type="entry name" value="Winged helix-like DNA-binding domain superfamily/Winged helix DNA-binding domain"/>
    <property type="match status" value="1"/>
</dbReference>
<accession>A0A4C1ZTP2</accession>
<keyword evidence="3" id="KW-1185">Reference proteome</keyword>
<dbReference type="OrthoDB" id="10258692at2759"/>
<organism evidence="2 3">
    <name type="scientific">Eumeta variegata</name>
    <name type="common">Bagworm moth</name>
    <name type="synonym">Eumeta japonica</name>
    <dbReference type="NCBI Taxonomy" id="151549"/>
    <lineage>
        <taxon>Eukaryota</taxon>
        <taxon>Metazoa</taxon>
        <taxon>Ecdysozoa</taxon>
        <taxon>Arthropoda</taxon>
        <taxon>Hexapoda</taxon>
        <taxon>Insecta</taxon>
        <taxon>Pterygota</taxon>
        <taxon>Neoptera</taxon>
        <taxon>Endopterygota</taxon>
        <taxon>Lepidoptera</taxon>
        <taxon>Glossata</taxon>
        <taxon>Ditrysia</taxon>
        <taxon>Tineoidea</taxon>
        <taxon>Psychidae</taxon>
        <taxon>Oiketicinae</taxon>
        <taxon>Eumeta</taxon>
    </lineage>
</organism>
<protein>
    <submittedName>
        <fullName evidence="2">Mariner Mos1 transposase</fullName>
    </submittedName>
</protein>
<dbReference type="GO" id="GO:0035861">
    <property type="term" value="C:site of double-strand break"/>
    <property type="evidence" value="ECO:0007669"/>
    <property type="project" value="TreeGrafter"/>
</dbReference>
<sequence length="168" mass="19539">MIMVAVTRRPKQLGFLEGQKIKLTGHPPYTPDLAPNNFYLFRNVKNTLRAEAHRWLLEAYNEAALSERTCREWFQKFKNGDFVVVDKNCSGRPKTYEDAELKKLLEEDSSQTQKEFSLTLEVTQQAVSHCLKSLGMIRKQGNLFPHELKPKDVECQLRMSEMLLARHK</sequence>
<dbReference type="AlphaFoldDB" id="A0A4C1ZTP2"/>
<dbReference type="Gene3D" id="1.10.10.1450">
    <property type="match status" value="1"/>
</dbReference>
<dbReference type="PANTHER" id="PTHR46060:SF2">
    <property type="entry name" value="HISTONE-LYSINE N-METHYLTRANSFERASE SETMAR"/>
    <property type="match status" value="1"/>
</dbReference>
<feature type="domain" description="Mos1 transposase HTH" evidence="1">
    <location>
        <begin position="40"/>
        <end position="81"/>
    </location>
</feature>
<evidence type="ECO:0000313" key="3">
    <source>
        <dbReference type="Proteomes" id="UP000299102"/>
    </source>
</evidence>
<dbReference type="GO" id="GO:0042800">
    <property type="term" value="F:histone H3K4 methyltransferase activity"/>
    <property type="evidence" value="ECO:0007669"/>
    <property type="project" value="TreeGrafter"/>
</dbReference>
<evidence type="ECO:0000313" key="2">
    <source>
        <dbReference type="EMBL" id="GBP91856.1"/>
    </source>
</evidence>
<dbReference type="Proteomes" id="UP000299102">
    <property type="component" value="Unassembled WGS sequence"/>
</dbReference>
<dbReference type="InterPro" id="IPR036388">
    <property type="entry name" value="WH-like_DNA-bd_sf"/>
</dbReference>
<dbReference type="GO" id="GO:0031297">
    <property type="term" value="P:replication fork processing"/>
    <property type="evidence" value="ECO:0007669"/>
    <property type="project" value="TreeGrafter"/>
</dbReference>
<dbReference type="GO" id="GO:0006303">
    <property type="term" value="P:double-strand break repair via nonhomologous end joining"/>
    <property type="evidence" value="ECO:0007669"/>
    <property type="project" value="TreeGrafter"/>
</dbReference>
<dbReference type="EMBL" id="BGZK01002217">
    <property type="protein sequence ID" value="GBP91856.1"/>
    <property type="molecule type" value="Genomic_DNA"/>
</dbReference>
<dbReference type="GO" id="GO:0000014">
    <property type="term" value="F:single-stranded DNA endodeoxyribonuclease activity"/>
    <property type="evidence" value="ECO:0007669"/>
    <property type="project" value="TreeGrafter"/>
</dbReference>
<comment type="caution">
    <text evidence="2">The sequence shown here is derived from an EMBL/GenBank/DDBJ whole genome shotgun (WGS) entry which is preliminary data.</text>
</comment>
<dbReference type="GO" id="GO:0000729">
    <property type="term" value="P:DNA double-strand break processing"/>
    <property type="evidence" value="ECO:0007669"/>
    <property type="project" value="TreeGrafter"/>
</dbReference>
<dbReference type="GO" id="GO:0046975">
    <property type="term" value="F:histone H3K36 methyltransferase activity"/>
    <property type="evidence" value="ECO:0007669"/>
    <property type="project" value="TreeGrafter"/>
</dbReference>
<dbReference type="InterPro" id="IPR041426">
    <property type="entry name" value="Mos1_HTH"/>
</dbReference>
<dbReference type="GO" id="GO:0044774">
    <property type="term" value="P:mitotic DNA integrity checkpoint signaling"/>
    <property type="evidence" value="ECO:0007669"/>
    <property type="project" value="TreeGrafter"/>
</dbReference>
<name>A0A4C1ZTP2_EUMVA</name>
<dbReference type="GO" id="GO:0044547">
    <property type="term" value="F:DNA topoisomerase binding"/>
    <property type="evidence" value="ECO:0007669"/>
    <property type="project" value="TreeGrafter"/>
</dbReference>